<dbReference type="PANTHER" id="PTHR43661">
    <property type="entry name" value="D-XYLONATE DEHYDRATASE"/>
    <property type="match status" value="1"/>
</dbReference>
<dbReference type="FunFam" id="3.50.30.80:FF:000001">
    <property type="entry name" value="Dihydroxy-acid dehydratase"/>
    <property type="match status" value="1"/>
</dbReference>
<evidence type="ECO:0000256" key="4">
    <source>
        <dbReference type="ARBA" id="ARBA00023014"/>
    </source>
</evidence>
<dbReference type="OrthoDB" id="9807077at2"/>
<reference evidence="8" key="1">
    <citation type="submission" date="2016-08" db="EMBL/GenBank/DDBJ databases">
        <title>Complete genome of Cloacibacillus porcorum.</title>
        <authorList>
            <person name="Looft T."/>
            <person name="Bayles D.O."/>
            <person name="Alt D.P."/>
        </authorList>
    </citation>
    <scope>NUCLEOTIDE SEQUENCE [LARGE SCALE GENOMIC DNA]</scope>
    <source>
        <strain evidence="8">CL-84</strain>
    </source>
</reference>
<evidence type="ECO:0000256" key="5">
    <source>
        <dbReference type="ARBA" id="ARBA00023239"/>
    </source>
</evidence>
<evidence type="ECO:0000259" key="7">
    <source>
        <dbReference type="Pfam" id="PF24877"/>
    </source>
</evidence>
<dbReference type="GO" id="GO:0051536">
    <property type="term" value="F:iron-sulfur cluster binding"/>
    <property type="evidence" value="ECO:0007669"/>
    <property type="project" value="UniProtKB-KW"/>
</dbReference>
<accession>A0A1B2I2H9</accession>
<dbReference type="Pfam" id="PF00920">
    <property type="entry name" value="ILVD_EDD_N"/>
    <property type="match status" value="1"/>
</dbReference>
<sequence>MPNKRGHAEDITETYYIGLMSALGNRMKDIEKPQIAIVNSWSDVNPGHKPLGELARYVREGILCAGGNPGEFNVPAPCDGIAQGDGQHYILPQRDLIASSIEAMVKAHGFDGIVMLCSCDKIVPGMLLAAARIDLPTIFLTGGAMLPFVEKGRTYVTSDIKEMIGERNSGKIDEETFERRRSGICVSCGTCSMYGTANTMGTFLEVVGVAPFDSSAMLACSAQKMRQAKDVGERIVDLVREKKTFKSYVNKESIENGIKYVSATGGSTNAVLHIMALAKALDVEMNLHDFDVCQSSVPVVTKLKPSSQYNLSDYYSAGGVRKVLEIIRQHIDDTRPLVMGGTVRDSLDGFFAENSEVIRLPDSKFYENGCFSILYGNLAPNGAVVKKTGVDPSMYYHKGPAVVFDSEEDVRKYMLESSIEPGSVLVVRYEGPKGGPGMRELSIPAAMLIGMGLEKSVAMITDGRFSGATRGPCVGYITPEAWEGGPIALIEDGDLIEIDLESKRISLLVPSDVLDSRRMNFKRKEKKVSGVMESYRDRVLSADKGALWL</sequence>
<keyword evidence="9" id="KW-1185">Reference proteome</keyword>
<dbReference type="Pfam" id="PF24877">
    <property type="entry name" value="ILV_EDD_C"/>
    <property type="match status" value="1"/>
</dbReference>
<evidence type="ECO:0000256" key="2">
    <source>
        <dbReference type="ARBA" id="ARBA00022723"/>
    </source>
</evidence>
<evidence type="ECO:0000256" key="1">
    <source>
        <dbReference type="ARBA" id="ARBA00006486"/>
    </source>
</evidence>
<dbReference type="PANTHER" id="PTHR43661:SF3">
    <property type="entry name" value="D-XYLONATE DEHYDRATASE YAGF-RELATED"/>
    <property type="match status" value="1"/>
</dbReference>
<keyword evidence="2" id="KW-0479">Metal-binding</keyword>
<comment type="similarity">
    <text evidence="1">Belongs to the IlvD/Edd family.</text>
</comment>
<dbReference type="STRING" id="1197717.BED41_03015"/>
<dbReference type="RefSeq" id="WP_066742943.1">
    <property type="nucleotide sequence ID" value="NZ_CP016757.1"/>
</dbReference>
<dbReference type="InterPro" id="IPR037237">
    <property type="entry name" value="IlvD/EDD_N"/>
</dbReference>
<dbReference type="KEGG" id="cpor:BED41_03015"/>
<dbReference type="Gene3D" id="3.50.30.80">
    <property type="entry name" value="IlvD/EDD C-terminal domain-like"/>
    <property type="match status" value="1"/>
</dbReference>
<dbReference type="GeneID" id="83056824"/>
<evidence type="ECO:0000313" key="9">
    <source>
        <dbReference type="Proteomes" id="UP000093044"/>
    </source>
</evidence>
<gene>
    <name evidence="8" type="ORF">BED41_03015</name>
</gene>
<keyword evidence="4" id="KW-0411">Iron-sulfur</keyword>
<dbReference type="GO" id="GO:0005829">
    <property type="term" value="C:cytosol"/>
    <property type="evidence" value="ECO:0007669"/>
    <property type="project" value="TreeGrafter"/>
</dbReference>
<keyword evidence="5" id="KW-0456">Lyase</keyword>
<name>A0A1B2I2H9_9BACT</name>
<evidence type="ECO:0000313" key="8">
    <source>
        <dbReference type="EMBL" id="ANZ44147.1"/>
    </source>
</evidence>
<organism evidence="8 9">
    <name type="scientific">Cloacibacillus porcorum</name>
    <dbReference type="NCBI Taxonomy" id="1197717"/>
    <lineage>
        <taxon>Bacteria</taxon>
        <taxon>Thermotogati</taxon>
        <taxon>Synergistota</taxon>
        <taxon>Synergistia</taxon>
        <taxon>Synergistales</taxon>
        <taxon>Synergistaceae</taxon>
        <taxon>Cloacibacillus</taxon>
    </lineage>
</organism>
<dbReference type="PROSITE" id="PS00886">
    <property type="entry name" value="ILVD_EDD_1"/>
    <property type="match status" value="1"/>
</dbReference>
<dbReference type="GO" id="GO:0046872">
    <property type="term" value="F:metal ion binding"/>
    <property type="evidence" value="ECO:0007669"/>
    <property type="project" value="UniProtKB-KW"/>
</dbReference>
<dbReference type="InterPro" id="IPR000581">
    <property type="entry name" value="ILV_EDD_N"/>
</dbReference>
<dbReference type="AlphaFoldDB" id="A0A1B2I2H9"/>
<dbReference type="EMBL" id="CP016757">
    <property type="protein sequence ID" value="ANZ44147.1"/>
    <property type="molecule type" value="Genomic_DNA"/>
</dbReference>
<dbReference type="SUPFAM" id="SSF52016">
    <property type="entry name" value="LeuD/IlvD-like"/>
    <property type="match status" value="1"/>
</dbReference>
<keyword evidence="3" id="KW-0408">Iron</keyword>
<feature type="domain" description="Dihydroxy-acid/6-phosphogluconate dehydratase N-terminal" evidence="6">
    <location>
        <begin position="32"/>
        <end position="345"/>
    </location>
</feature>
<dbReference type="InterPro" id="IPR020558">
    <property type="entry name" value="DiOHA_6PGluconate_deHydtase_CS"/>
</dbReference>
<feature type="domain" description="Dihydroxy-acid/6-phosphogluconate dehydratase C-terminal" evidence="7">
    <location>
        <begin position="356"/>
        <end position="546"/>
    </location>
</feature>
<dbReference type="InterPro" id="IPR056740">
    <property type="entry name" value="ILV_EDD_C"/>
</dbReference>
<dbReference type="PROSITE" id="PS00887">
    <property type="entry name" value="ILVD_EDD_2"/>
    <property type="match status" value="1"/>
</dbReference>
<dbReference type="GO" id="GO:0016836">
    <property type="term" value="F:hydro-lyase activity"/>
    <property type="evidence" value="ECO:0007669"/>
    <property type="project" value="UniProtKB-ARBA"/>
</dbReference>
<evidence type="ECO:0000259" key="6">
    <source>
        <dbReference type="Pfam" id="PF00920"/>
    </source>
</evidence>
<dbReference type="SUPFAM" id="SSF143975">
    <property type="entry name" value="IlvD/EDD N-terminal domain-like"/>
    <property type="match status" value="1"/>
</dbReference>
<evidence type="ECO:0000256" key="3">
    <source>
        <dbReference type="ARBA" id="ARBA00023004"/>
    </source>
</evidence>
<dbReference type="InterPro" id="IPR042096">
    <property type="entry name" value="Dihydro-acid_dehy_C"/>
</dbReference>
<proteinExistence type="inferred from homology"/>
<protein>
    <submittedName>
        <fullName evidence="8">Dihydroxy-acid dehydratase</fullName>
    </submittedName>
</protein>
<dbReference type="Proteomes" id="UP000093044">
    <property type="component" value="Chromosome"/>
</dbReference>